<dbReference type="InParanoid" id="A0A067REX2"/>
<keyword evidence="21" id="KW-1185">Reference proteome</keyword>
<keyword evidence="7 19" id="KW-1133">Transmembrane helix</keyword>
<evidence type="ECO:0000256" key="13">
    <source>
        <dbReference type="ARBA" id="ARBA00052179"/>
    </source>
</evidence>
<comment type="catalytic activity">
    <reaction evidence="18">
        <text>L-phenylalanine(out) + L-arginine(in) = L-phenylalanine(in) + L-arginine(out)</text>
        <dbReference type="Rhea" id="RHEA:71067"/>
        <dbReference type="ChEBI" id="CHEBI:32682"/>
        <dbReference type="ChEBI" id="CHEBI:58095"/>
    </reaction>
    <physiologicalReaction direction="left-to-right" evidence="18">
        <dbReference type="Rhea" id="RHEA:71068"/>
    </physiologicalReaction>
</comment>
<feature type="transmembrane region" description="Helical" evidence="19">
    <location>
        <begin position="215"/>
        <end position="233"/>
    </location>
</feature>
<feature type="transmembrane region" description="Helical" evidence="19">
    <location>
        <begin position="292"/>
        <end position="316"/>
    </location>
</feature>
<feature type="transmembrane region" description="Helical" evidence="19">
    <location>
        <begin position="385"/>
        <end position="404"/>
    </location>
</feature>
<evidence type="ECO:0000256" key="19">
    <source>
        <dbReference type="SAM" id="Phobius"/>
    </source>
</evidence>
<dbReference type="PANTHER" id="PTHR11785">
    <property type="entry name" value="AMINO ACID TRANSPORTER"/>
    <property type="match status" value="1"/>
</dbReference>
<dbReference type="Proteomes" id="UP000027135">
    <property type="component" value="Unassembled WGS sequence"/>
</dbReference>
<evidence type="ECO:0000256" key="10">
    <source>
        <dbReference type="ARBA" id="ARBA00051323"/>
    </source>
</evidence>
<evidence type="ECO:0000313" key="21">
    <source>
        <dbReference type="Proteomes" id="UP000027135"/>
    </source>
</evidence>
<dbReference type="eggNOG" id="KOG1287">
    <property type="taxonomic scope" value="Eukaryota"/>
</dbReference>
<dbReference type="PANTHER" id="PTHR11785:SF514">
    <property type="entry name" value="B(0,+)-TYPE AMINO ACID TRANSPORTER 1-LIKE PROTEIN"/>
    <property type="match status" value="1"/>
</dbReference>
<evidence type="ECO:0000256" key="17">
    <source>
        <dbReference type="ARBA" id="ARBA00083296"/>
    </source>
</evidence>
<dbReference type="InterPro" id="IPR002293">
    <property type="entry name" value="AA/rel_permease1"/>
</dbReference>
<accession>A0A067REX2</accession>
<dbReference type="GO" id="GO:0015179">
    <property type="term" value="F:L-amino acid transmembrane transporter activity"/>
    <property type="evidence" value="ECO:0007669"/>
    <property type="project" value="TreeGrafter"/>
</dbReference>
<comment type="catalytic activity">
    <reaction evidence="11">
        <text>L-cystine(out) + L-arginine(in) = L-cystine(in) + L-arginine(out)</text>
        <dbReference type="Rhea" id="RHEA:71075"/>
        <dbReference type="ChEBI" id="CHEBI:32682"/>
        <dbReference type="ChEBI" id="CHEBI:35491"/>
    </reaction>
    <physiologicalReaction direction="left-to-right" evidence="11">
        <dbReference type="Rhea" id="RHEA:71076"/>
    </physiologicalReaction>
</comment>
<keyword evidence="3" id="KW-0813">Transport</keyword>
<protein>
    <recommendedName>
        <fullName evidence="15">b(0,+)-type amino acid transporter 1</fullName>
    </recommendedName>
    <alternativeName>
        <fullName evidence="16">Glycoprotein-associated amino acid transporter b0,+AT1</fullName>
    </alternativeName>
    <alternativeName>
        <fullName evidence="17">Solute carrier family 7 member 9</fullName>
    </alternativeName>
</protein>
<evidence type="ECO:0000256" key="15">
    <source>
        <dbReference type="ARBA" id="ARBA00074336"/>
    </source>
</evidence>
<dbReference type="AlphaFoldDB" id="A0A067REX2"/>
<evidence type="ECO:0000256" key="18">
    <source>
        <dbReference type="ARBA" id="ARBA00093193"/>
    </source>
</evidence>
<evidence type="ECO:0000256" key="8">
    <source>
        <dbReference type="ARBA" id="ARBA00023136"/>
    </source>
</evidence>
<evidence type="ECO:0000256" key="14">
    <source>
        <dbReference type="ARBA" id="ARBA00052732"/>
    </source>
</evidence>
<dbReference type="Pfam" id="PF13520">
    <property type="entry name" value="AA_permease_2"/>
    <property type="match status" value="1"/>
</dbReference>
<feature type="transmembrane region" description="Helical" evidence="19">
    <location>
        <begin position="189"/>
        <end position="209"/>
    </location>
</feature>
<reference evidence="20 21" key="1">
    <citation type="journal article" date="2014" name="Nat. Commun.">
        <title>Molecular traces of alternative social organization in a termite genome.</title>
        <authorList>
            <person name="Terrapon N."/>
            <person name="Li C."/>
            <person name="Robertson H.M."/>
            <person name="Ji L."/>
            <person name="Meng X."/>
            <person name="Booth W."/>
            <person name="Chen Z."/>
            <person name="Childers C.P."/>
            <person name="Glastad K.M."/>
            <person name="Gokhale K."/>
            <person name="Gowin J."/>
            <person name="Gronenberg W."/>
            <person name="Hermansen R.A."/>
            <person name="Hu H."/>
            <person name="Hunt B.G."/>
            <person name="Huylmans A.K."/>
            <person name="Khalil S.M."/>
            <person name="Mitchell R.D."/>
            <person name="Munoz-Torres M.C."/>
            <person name="Mustard J.A."/>
            <person name="Pan H."/>
            <person name="Reese J.T."/>
            <person name="Scharf M.E."/>
            <person name="Sun F."/>
            <person name="Vogel H."/>
            <person name="Xiao J."/>
            <person name="Yang W."/>
            <person name="Yang Z."/>
            <person name="Yang Z."/>
            <person name="Zhou J."/>
            <person name="Zhu J."/>
            <person name="Brent C.S."/>
            <person name="Elsik C.G."/>
            <person name="Goodisman M.A."/>
            <person name="Liberles D.A."/>
            <person name="Roe R.M."/>
            <person name="Vargo E.L."/>
            <person name="Vilcinskas A."/>
            <person name="Wang J."/>
            <person name="Bornberg-Bauer E."/>
            <person name="Korb J."/>
            <person name="Zhang G."/>
            <person name="Liebig J."/>
        </authorList>
    </citation>
    <scope>NUCLEOTIDE SEQUENCE [LARGE SCALE GENOMIC DNA]</scope>
    <source>
        <tissue evidence="20">Whole organism</tissue>
    </source>
</reference>
<feature type="transmembrane region" description="Helical" evidence="19">
    <location>
        <begin position="473"/>
        <end position="493"/>
    </location>
</feature>
<evidence type="ECO:0000256" key="16">
    <source>
        <dbReference type="ARBA" id="ARBA00079910"/>
    </source>
</evidence>
<keyword evidence="4" id="KW-1003">Cell membrane</keyword>
<keyword evidence="8 19" id="KW-0472">Membrane</keyword>
<comment type="similarity">
    <text evidence="2">Belongs to the amino acid-polyamine-organocation (APC) superfamily.</text>
</comment>
<proteinExistence type="inferred from homology"/>
<comment type="subcellular location">
    <subcellularLocation>
        <location evidence="1">Apical cell membrane</location>
        <topology evidence="1">Multi-pass membrane protein</topology>
    </subcellularLocation>
</comment>
<feature type="transmembrane region" description="Helical" evidence="19">
    <location>
        <begin position="54"/>
        <end position="74"/>
    </location>
</feature>
<comment type="catalytic activity">
    <reaction evidence="12">
        <text>L-histidine(out) + L-arginine(in) = L-histidine(in) + L-arginine(out)</text>
        <dbReference type="Rhea" id="RHEA:71063"/>
        <dbReference type="ChEBI" id="CHEBI:32682"/>
        <dbReference type="ChEBI" id="CHEBI:57595"/>
    </reaction>
    <physiologicalReaction direction="left-to-right" evidence="12">
        <dbReference type="Rhea" id="RHEA:71064"/>
    </physiologicalReaction>
</comment>
<keyword evidence="6 19" id="KW-0812">Transmembrane</keyword>
<evidence type="ECO:0000256" key="4">
    <source>
        <dbReference type="ARBA" id="ARBA00022475"/>
    </source>
</evidence>
<evidence type="ECO:0000256" key="11">
    <source>
        <dbReference type="ARBA" id="ARBA00051814"/>
    </source>
</evidence>
<feature type="transmembrane region" description="Helical" evidence="19">
    <location>
        <begin position="410"/>
        <end position="431"/>
    </location>
</feature>
<evidence type="ECO:0000256" key="9">
    <source>
        <dbReference type="ARBA" id="ARBA00023157"/>
    </source>
</evidence>
<feature type="transmembrane region" description="Helical" evidence="19">
    <location>
        <begin position="86"/>
        <end position="114"/>
    </location>
</feature>
<comment type="catalytic activity">
    <reaction evidence="14">
        <text>L-leucine(out) + L-arginine(in) = L-leucine(in) + L-arginine(out)</text>
        <dbReference type="Rhea" id="RHEA:71059"/>
        <dbReference type="ChEBI" id="CHEBI:32682"/>
        <dbReference type="ChEBI" id="CHEBI:57427"/>
    </reaction>
    <physiologicalReaction direction="left-to-right" evidence="14">
        <dbReference type="Rhea" id="RHEA:71060"/>
    </physiologicalReaction>
</comment>
<evidence type="ECO:0000256" key="5">
    <source>
        <dbReference type="ARBA" id="ARBA00022553"/>
    </source>
</evidence>
<dbReference type="Gene3D" id="1.20.1740.10">
    <property type="entry name" value="Amino acid/polyamine transporter I"/>
    <property type="match status" value="1"/>
</dbReference>
<evidence type="ECO:0000256" key="6">
    <source>
        <dbReference type="ARBA" id="ARBA00022692"/>
    </source>
</evidence>
<feature type="transmembrane region" description="Helical" evidence="19">
    <location>
        <begin position="336"/>
        <end position="365"/>
    </location>
</feature>
<name>A0A067REX2_ZOONE</name>
<keyword evidence="5" id="KW-0597">Phosphoprotein</keyword>
<evidence type="ECO:0000256" key="7">
    <source>
        <dbReference type="ARBA" id="ARBA00022989"/>
    </source>
</evidence>
<evidence type="ECO:0000256" key="1">
    <source>
        <dbReference type="ARBA" id="ARBA00004424"/>
    </source>
</evidence>
<organism evidence="20 21">
    <name type="scientific">Zootermopsis nevadensis</name>
    <name type="common">Dampwood termite</name>
    <dbReference type="NCBI Taxonomy" id="136037"/>
    <lineage>
        <taxon>Eukaryota</taxon>
        <taxon>Metazoa</taxon>
        <taxon>Ecdysozoa</taxon>
        <taxon>Arthropoda</taxon>
        <taxon>Hexapoda</taxon>
        <taxon>Insecta</taxon>
        <taxon>Pterygota</taxon>
        <taxon>Neoptera</taxon>
        <taxon>Polyneoptera</taxon>
        <taxon>Dictyoptera</taxon>
        <taxon>Blattodea</taxon>
        <taxon>Blattoidea</taxon>
        <taxon>Termitoidae</taxon>
        <taxon>Termopsidae</taxon>
        <taxon>Zootermopsis</taxon>
    </lineage>
</organism>
<evidence type="ECO:0000256" key="3">
    <source>
        <dbReference type="ARBA" id="ARBA00022448"/>
    </source>
</evidence>
<dbReference type="FunFam" id="1.20.1740.10:FF:000015">
    <property type="entry name" value="B(0,+)-type amino acid transporter 1"/>
    <property type="match status" value="1"/>
</dbReference>
<dbReference type="OMA" id="IVHVFAG"/>
<comment type="catalytic activity">
    <reaction evidence="10">
        <text>L-lysine(out) + L-arginine(in) = L-lysine(in) + L-arginine(out)</text>
        <dbReference type="Rhea" id="RHEA:70827"/>
        <dbReference type="ChEBI" id="CHEBI:32551"/>
        <dbReference type="ChEBI" id="CHEBI:32682"/>
    </reaction>
    <physiologicalReaction direction="left-to-right" evidence="10">
        <dbReference type="Rhea" id="RHEA:70828"/>
    </physiologicalReaction>
</comment>
<keyword evidence="9" id="KW-1015">Disulfide bond</keyword>
<dbReference type="OrthoDB" id="5982228at2759"/>
<dbReference type="STRING" id="136037.A0A067REX2"/>
<dbReference type="GO" id="GO:0016324">
    <property type="term" value="C:apical plasma membrane"/>
    <property type="evidence" value="ECO:0007669"/>
    <property type="project" value="UniProtKB-SubCell"/>
</dbReference>
<gene>
    <name evidence="20" type="ORF">L798_06589</name>
</gene>
<feature type="transmembrane region" description="Helical" evidence="19">
    <location>
        <begin position="443"/>
        <end position="467"/>
    </location>
</feature>
<evidence type="ECO:0000313" key="20">
    <source>
        <dbReference type="EMBL" id="KDR18609.1"/>
    </source>
</evidence>
<evidence type="ECO:0000256" key="2">
    <source>
        <dbReference type="ARBA" id="ARBA00009523"/>
    </source>
</evidence>
<comment type="catalytic activity">
    <reaction evidence="13">
        <text>L-cysteine(out) + L-arginine(in) = L-cysteine(in) + L-arginine(out)</text>
        <dbReference type="Rhea" id="RHEA:71071"/>
        <dbReference type="ChEBI" id="CHEBI:32682"/>
        <dbReference type="ChEBI" id="CHEBI:35235"/>
    </reaction>
    <physiologicalReaction direction="left-to-right" evidence="13">
        <dbReference type="Rhea" id="RHEA:71072"/>
    </physiologicalReaction>
</comment>
<dbReference type="InterPro" id="IPR050598">
    <property type="entry name" value="AminoAcid_Transporter"/>
</dbReference>
<evidence type="ECO:0000256" key="12">
    <source>
        <dbReference type="ARBA" id="ARBA00051835"/>
    </source>
</evidence>
<dbReference type="PIRSF" id="PIRSF006060">
    <property type="entry name" value="AA_transporter"/>
    <property type="match status" value="1"/>
</dbReference>
<dbReference type="EMBL" id="KK852680">
    <property type="protein sequence ID" value="KDR18609.1"/>
    <property type="molecule type" value="Genomic_DNA"/>
</dbReference>
<sequence>MVAEETSQYGVYRKNVANSSEVAVGNTNEFLANSSTQAQKTTKSQDRIELKREVGLFSAVNLIVGAMIGSGIFVSPTMALQQTGSVGLCLIVWATCGAISLLGALCFAELGLLVPRSGAEYVYFQEAFGSLHKFWGPLPSFLCSWVYVVVLRPAEVAVIIMAFAQYVCQPFEMYIGDIEDDSKELAKKLIAILALALLTYINFASVKLFVRVQNVFTISKLLACLIIVIGGLYKLCAGQTENISGGFKGSNISAQNLALAFYYALWPFDGWSTVTIVTEEVKKPEVNILRSIVIAVPLVTVTYFMMNVAYMTVLTIPEMTTSAAVAVTFADKVLGVMNFIIPLGVALSTFGCALSIQFGVTRLCYVAGRGGHMIEAFSYIHMRRLTPAPAVLLQGVLSFIFIIAGDIASLIDFASFLIWIFYGIAMVALLVMRKTKKDAERSYKVPLVFPIFIIFVSLFLCLVPIITDPSPRYFIAVILIALGIAVYIPLIFYKVRPQWMDKFTYFIQVLMEVVPTEQHPD</sequence>